<dbReference type="SMART" id="SM00248">
    <property type="entry name" value="ANK"/>
    <property type="match status" value="6"/>
</dbReference>
<dbReference type="AlphaFoldDB" id="A0AA86ULH7"/>
<dbReference type="PANTHER" id="PTHR24184:SF11">
    <property type="entry name" value="ANKYRIN REPEAT AND SOCS BOX CONTAINING 3"/>
    <property type="match status" value="1"/>
</dbReference>
<comment type="caution">
    <text evidence="4">The sequence shown here is derived from an EMBL/GenBank/DDBJ whole genome shotgun (WGS) entry which is preliminary data.</text>
</comment>
<dbReference type="PROSITE" id="PS50088">
    <property type="entry name" value="ANK_REPEAT"/>
    <property type="match status" value="1"/>
</dbReference>
<feature type="compositionally biased region" description="Polar residues" evidence="3">
    <location>
        <begin position="299"/>
        <end position="322"/>
    </location>
</feature>
<evidence type="ECO:0000313" key="5">
    <source>
        <dbReference type="EMBL" id="CAL6043611.1"/>
    </source>
</evidence>
<reference evidence="4" key="1">
    <citation type="submission" date="2023-06" db="EMBL/GenBank/DDBJ databases">
        <authorList>
            <person name="Kurt Z."/>
        </authorList>
    </citation>
    <scope>NUCLEOTIDE SEQUENCE</scope>
</reference>
<evidence type="ECO:0000313" key="4">
    <source>
        <dbReference type="EMBL" id="CAI9956066.1"/>
    </source>
</evidence>
<dbReference type="Pfam" id="PF12796">
    <property type="entry name" value="Ank_2"/>
    <property type="match status" value="1"/>
</dbReference>
<dbReference type="PROSITE" id="PS50297">
    <property type="entry name" value="ANK_REP_REGION"/>
    <property type="match status" value="1"/>
</dbReference>
<proteinExistence type="predicted"/>
<feature type="compositionally biased region" description="Pro residues" evidence="3">
    <location>
        <begin position="286"/>
        <end position="295"/>
    </location>
</feature>
<protein>
    <submittedName>
        <fullName evidence="4">Ankyrin repeat protein 1</fullName>
    </submittedName>
    <submittedName>
        <fullName evidence="5">Ankyrin_repeat protein 1</fullName>
    </submittedName>
</protein>
<keyword evidence="2" id="KW-0175">Coiled coil</keyword>
<reference evidence="5 6" key="2">
    <citation type="submission" date="2024-07" db="EMBL/GenBank/DDBJ databases">
        <authorList>
            <person name="Akdeniz Z."/>
        </authorList>
    </citation>
    <scope>NUCLEOTIDE SEQUENCE [LARGE SCALE GENOMIC DNA]</scope>
</reference>
<evidence type="ECO:0000256" key="1">
    <source>
        <dbReference type="PROSITE-ProRule" id="PRU00023"/>
    </source>
</evidence>
<evidence type="ECO:0000313" key="6">
    <source>
        <dbReference type="Proteomes" id="UP001642409"/>
    </source>
</evidence>
<dbReference type="Proteomes" id="UP001642409">
    <property type="component" value="Unassembled WGS sequence"/>
</dbReference>
<feature type="region of interest" description="Disordered" evidence="3">
    <location>
        <begin position="283"/>
        <end position="324"/>
    </location>
</feature>
<dbReference type="EMBL" id="CATOUU010000869">
    <property type="protein sequence ID" value="CAI9956066.1"/>
    <property type="molecule type" value="Genomic_DNA"/>
</dbReference>
<dbReference type="PANTHER" id="PTHR24184">
    <property type="entry name" value="SI:CH211-189E2.2"/>
    <property type="match status" value="1"/>
</dbReference>
<gene>
    <name evidence="5" type="ORF">HINF_LOCUS40159</name>
    <name evidence="4" type="ORF">HINF_LOCUS43711</name>
</gene>
<dbReference type="InterPro" id="IPR036770">
    <property type="entry name" value="Ankyrin_rpt-contain_sf"/>
</dbReference>
<dbReference type="SUPFAM" id="SSF48403">
    <property type="entry name" value="Ankyrin repeat"/>
    <property type="match status" value="1"/>
</dbReference>
<dbReference type="InterPro" id="IPR002110">
    <property type="entry name" value="Ankyrin_rpt"/>
</dbReference>
<accession>A0AA86ULH7</accession>
<evidence type="ECO:0000256" key="3">
    <source>
        <dbReference type="SAM" id="MobiDB-lite"/>
    </source>
</evidence>
<organism evidence="4">
    <name type="scientific">Hexamita inflata</name>
    <dbReference type="NCBI Taxonomy" id="28002"/>
    <lineage>
        <taxon>Eukaryota</taxon>
        <taxon>Metamonada</taxon>
        <taxon>Diplomonadida</taxon>
        <taxon>Hexamitidae</taxon>
        <taxon>Hexamitinae</taxon>
        <taxon>Hexamita</taxon>
    </lineage>
</organism>
<feature type="coiled-coil region" evidence="2">
    <location>
        <begin position="367"/>
        <end position="420"/>
    </location>
</feature>
<name>A0AA86ULH7_9EUKA</name>
<sequence>MSIFDFVKQKNYPQIRQSLRFANQLDSEGFSPLMRAIQLKDAESVKLLLPRGKDILNEWHLTPLMVAAENNCLEFVQALIPGFKEQVLSKRYKNYPKGATALQIAVQCGNVQFATELCNFEAELSLCSQLHLQSILFDLKSTPQKLFKQTTLDSLKRSPLHYAVFSYNQNIQNYKETIMQLHCFSGMTDVHGLTALMYAVLSQQISLVQLITQTLPNELKVQTTRAQFGLGIGASALMLALKKFPEAAQYLMSEVGIVTADGGRAIDLAPADQKHLFQLERNAEAMPPPSPPRKPMSPTKISTPLNKQNPTQNKSSPSTPQKPFQIKMLENESIINMRTNDEILLFIYDQLSVKDPVKAVQVLCEHNENLTTGISQKTRELALLKEEIKNLQTQSQTNLKQKTQEINKILKQQIEQFKNVQREDKQSQTELKISENGMQTIKPSDQSSQTTYQTVHKRVQTIVQLCSEAGNFIQLYETLKLLKTIKEDLDQSLTEYKLNRIKFQQGPIQTLKQKLKPFDIQMDFKAEILEDSMTSYTNNGVRRKKDKKILVDVEEISRILMERSQLMSVLAQEKEQGQQLAIELDEKMQEM</sequence>
<evidence type="ECO:0000256" key="2">
    <source>
        <dbReference type="SAM" id="Coils"/>
    </source>
</evidence>
<keyword evidence="1" id="KW-0040">ANK repeat</keyword>
<dbReference type="Gene3D" id="1.25.40.20">
    <property type="entry name" value="Ankyrin repeat-containing domain"/>
    <property type="match status" value="2"/>
</dbReference>
<dbReference type="EMBL" id="CAXDID020000157">
    <property type="protein sequence ID" value="CAL6043611.1"/>
    <property type="molecule type" value="Genomic_DNA"/>
</dbReference>
<feature type="repeat" description="ANK" evidence="1">
    <location>
        <begin position="28"/>
        <end position="55"/>
    </location>
</feature>
<keyword evidence="6" id="KW-1185">Reference proteome</keyword>